<keyword evidence="3" id="KW-1185">Reference proteome</keyword>
<dbReference type="OrthoDB" id="1399177at2"/>
<dbReference type="KEGG" id="fki:FK004_11300"/>
<organism evidence="2 3">
    <name type="scientific">Flavobacterium kingsejongi</name>
    <dbReference type="NCBI Taxonomy" id="1678728"/>
    <lineage>
        <taxon>Bacteria</taxon>
        <taxon>Pseudomonadati</taxon>
        <taxon>Bacteroidota</taxon>
        <taxon>Flavobacteriia</taxon>
        <taxon>Flavobacteriales</taxon>
        <taxon>Flavobacteriaceae</taxon>
        <taxon>Flavobacterium</taxon>
    </lineage>
</organism>
<feature type="chain" id="PRO_5015403907" evidence="1">
    <location>
        <begin position="24"/>
        <end position="298"/>
    </location>
</feature>
<evidence type="ECO:0000313" key="3">
    <source>
        <dbReference type="Proteomes" id="UP000244677"/>
    </source>
</evidence>
<sequence>MKKINVLPVLVLFLTLLGFNSCDNESLDPAIVVGGEVNPNPNPTGGILQVDFDNQTYVSSTTQVYISAGTIQVLATNSQGTVGFIVSGTTVGTYNGDDILFGYTPTGAENSYTNVGSTAPAVLTITAINTTNKTISGTFNFTGGLGLDAAESKVFTNGVFTNLPYVSENPTGDTFFAKVDGTEFVDDDIFVVVSEVNGASQISIQAINADDNTLAVNLDQNITVGTYAITGTNVATDKARGRYEVGETTNFANSGTVTITEKTALRVKGTFSFNVGPFSGGTTTHTITEGAFDVQYGE</sequence>
<reference evidence="2 3" key="1">
    <citation type="submission" date="2017-04" db="EMBL/GenBank/DDBJ databases">
        <title>Complete genome sequence of Flavobacterium kingsejong AJ004.</title>
        <authorList>
            <person name="Lee P.C."/>
        </authorList>
    </citation>
    <scope>NUCLEOTIDE SEQUENCE [LARGE SCALE GENOMIC DNA]</scope>
    <source>
        <strain evidence="2 3">AJ004</strain>
    </source>
</reference>
<evidence type="ECO:0000313" key="2">
    <source>
        <dbReference type="EMBL" id="AWG25764.1"/>
    </source>
</evidence>
<dbReference type="InterPro" id="IPR046219">
    <property type="entry name" value="DUF6252"/>
</dbReference>
<dbReference type="Pfam" id="PF19765">
    <property type="entry name" value="DUF6252"/>
    <property type="match status" value="1"/>
</dbReference>
<accession>A0A2S1LPU4</accession>
<proteinExistence type="predicted"/>
<protein>
    <submittedName>
        <fullName evidence="2">Uncharacterized protein</fullName>
    </submittedName>
</protein>
<evidence type="ECO:0000256" key="1">
    <source>
        <dbReference type="SAM" id="SignalP"/>
    </source>
</evidence>
<dbReference type="EMBL" id="CP020919">
    <property type="protein sequence ID" value="AWG25764.1"/>
    <property type="molecule type" value="Genomic_DNA"/>
</dbReference>
<dbReference type="RefSeq" id="WP_108737336.1">
    <property type="nucleotide sequence ID" value="NZ_CP020919.1"/>
</dbReference>
<dbReference type="AlphaFoldDB" id="A0A2S1LPU4"/>
<dbReference type="Proteomes" id="UP000244677">
    <property type="component" value="Chromosome"/>
</dbReference>
<feature type="signal peptide" evidence="1">
    <location>
        <begin position="1"/>
        <end position="23"/>
    </location>
</feature>
<keyword evidence="1" id="KW-0732">Signal</keyword>
<gene>
    <name evidence="2" type="ORF">FK004_11300</name>
</gene>
<name>A0A2S1LPU4_9FLAO</name>